<dbReference type="EMBL" id="WNTK01009106">
    <property type="protein sequence ID" value="KAG9462874.1"/>
    <property type="molecule type" value="Genomic_DNA"/>
</dbReference>
<accession>A0A8J6BDE8</accession>
<comment type="caution">
    <text evidence="2">The sequence shown here is derived from an EMBL/GenBank/DDBJ whole genome shotgun (WGS) entry which is preliminary data.</text>
</comment>
<feature type="compositionally biased region" description="Acidic residues" evidence="1">
    <location>
        <begin position="121"/>
        <end position="131"/>
    </location>
</feature>
<protein>
    <submittedName>
        <fullName evidence="2">Uncharacterized protein</fullName>
    </submittedName>
</protein>
<evidence type="ECO:0000313" key="3">
    <source>
        <dbReference type="Proteomes" id="UP000770717"/>
    </source>
</evidence>
<dbReference type="Proteomes" id="UP000770717">
    <property type="component" value="Unassembled WGS sequence"/>
</dbReference>
<feature type="compositionally biased region" description="Polar residues" evidence="1">
    <location>
        <begin position="51"/>
        <end position="76"/>
    </location>
</feature>
<reference evidence="2" key="1">
    <citation type="thesis" date="2020" institute="ProQuest LLC" country="789 East Eisenhower Parkway, Ann Arbor, MI, USA">
        <title>Comparative Genomics and Chromosome Evolution.</title>
        <authorList>
            <person name="Mudd A.B."/>
        </authorList>
    </citation>
    <scope>NUCLEOTIDE SEQUENCE</scope>
    <source>
        <strain evidence="2">HN-11 Male</strain>
        <tissue evidence="2">Kidney and liver</tissue>
    </source>
</reference>
<feature type="compositionally biased region" description="Basic and acidic residues" evidence="1">
    <location>
        <begin position="141"/>
        <end position="151"/>
    </location>
</feature>
<name>A0A8J6BDE8_ELECQ</name>
<evidence type="ECO:0000256" key="1">
    <source>
        <dbReference type="SAM" id="MobiDB-lite"/>
    </source>
</evidence>
<keyword evidence="3" id="KW-1185">Reference proteome</keyword>
<evidence type="ECO:0000313" key="2">
    <source>
        <dbReference type="EMBL" id="KAG9462874.1"/>
    </source>
</evidence>
<sequence>MESVVEDAHMAGQETIGSQRKGTSAERGPSDDTAMDSGLLPPTTWEMLTNEVVNTGTRATATPCQPSHDGSSSTDMAQGIPHATFPGDLEASRSATEERHAAGEMRPLKEEKKACLRESETSSDDTDDWETASEKSLALDLEPHDPHRVRMETGSYSQERYNE</sequence>
<feature type="compositionally biased region" description="Basic and acidic residues" evidence="1">
    <location>
        <begin position="95"/>
        <end position="120"/>
    </location>
</feature>
<feature type="region of interest" description="Disordered" evidence="1">
    <location>
        <begin position="1"/>
        <end position="163"/>
    </location>
</feature>
<feature type="compositionally biased region" description="Polar residues" evidence="1">
    <location>
        <begin position="154"/>
        <end position="163"/>
    </location>
</feature>
<gene>
    <name evidence="2" type="ORF">GDO78_022949</name>
</gene>
<dbReference type="AlphaFoldDB" id="A0A8J6BDE8"/>
<organism evidence="2 3">
    <name type="scientific">Eleutherodactylus coqui</name>
    <name type="common">Puerto Rican coqui</name>
    <dbReference type="NCBI Taxonomy" id="57060"/>
    <lineage>
        <taxon>Eukaryota</taxon>
        <taxon>Metazoa</taxon>
        <taxon>Chordata</taxon>
        <taxon>Craniata</taxon>
        <taxon>Vertebrata</taxon>
        <taxon>Euteleostomi</taxon>
        <taxon>Amphibia</taxon>
        <taxon>Batrachia</taxon>
        <taxon>Anura</taxon>
        <taxon>Neobatrachia</taxon>
        <taxon>Hyloidea</taxon>
        <taxon>Eleutherodactylidae</taxon>
        <taxon>Eleutherodactylinae</taxon>
        <taxon>Eleutherodactylus</taxon>
        <taxon>Eleutherodactylus</taxon>
    </lineage>
</organism>
<feature type="non-terminal residue" evidence="2">
    <location>
        <position position="163"/>
    </location>
</feature>
<proteinExistence type="predicted"/>